<dbReference type="Proteomes" id="UP000829196">
    <property type="component" value="Unassembled WGS sequence"/>
</dbReference>
<evidence type="ECO:0000256" key="1">
    <source>
        <dbReference type="SAM" id="Phobius"/>
    </source>
</evidence>
<sequence length="96" mass="11296">MKHKRKCQQTFMATKGSDKHFKIILHVVVASIWFSLAGKSIFSHKSKSQTKRKQNENIYTNQGFKKGCKIRKEKKLCRLFIVIKLRTISFIRTPKI</sequence>
<keyword evidence="3" id="KW-1185">Reference proteome</keyword>
<keyword evidence="1" id="KW-1133">Transmembrane helix</keyword>
<accession>A0A8T3A9C3</accession>
<comment type="caution">
    <text evidence="2">The sequence shown here is derived from an EMBL/GenBank/DDBJ whole genome shotgun (WGS) entry which is preliminary data.</text>
</comment>
<name>A0A8T3A9C3_DENNO</name>
<proteinExistence type="predicted"/>
<evidence type="ECO:0000313" key="3">
    <source>
        <dbReference type="Proteomes" id="UP000829196"/>
    </source>
</evidence>
<dbReference type="AlphaFoldDB" id="A0A8T3A9C3"/>
<organism evidence="2 3">
    <name type="scientific">Dendrobium nobile</name>
    <name type="common">Orchid</name>
    <dbReference type="NCBI Taxonomy" id="94219"/>
    <lineage>
        <taxon>Eukaryota</taxon>
        <taxon>Viridiplantae</taxon>
        <taxon>Streptophyta</taxon>
        <taxon>Embryophyta</taxon>
        <taxon>Tracheophyta</taxon>
        <taxon>Spermatophyta</taxon>
        <taxon>Magnoliopsida</taxon>
        <taxon>Liliopsida</taxon>
        <taxon>Asparagales</taxon>
        <taxon>Orchidaceae</taxon>
        <taxon>Epidendroideae</taxon>
        <taxon>Malaxideae</taxon>
        <taxon>Dendrobiinae</taxon>
        <taxon>Dendrobium</taxon>
    </lineage>
</organism>
<protein>
    <submittedName>
        <fullName evidence="2">Uncharacterized protein</fullName>
    </submittedName>
</protein>
<dbReference type="EMBL" id="JAGYWB010000018">
    <property type="protein sequence ID" value="KAI0493166.1"/>
    <property type="molecule type" value="Genomic_DNA"/>
</dbReference>
<reference evidence="2" key="1">
    <citation type="journal article" date="2022" name="Front. Genet.">
        <title>Chromosome-Scale Assembly of the Dendrobium nobile Genome Provides Insights Into the Molecular Mechanism of the Biosynthesis of the Medicinal Active Ingredient of Dendrobium.</title>
        <authorList>
            <person name="Xu Q."/>
            <person name="Niu S.-C."/>
            <person name="Li K.-L."/>
            <person name="Zheng P.-J."/>
            <person name="Zhang X.-J."/>
            <person name="Jia Y."/>
            <person name="Liu Y."/>
            <person name="Niu Y.-X."/>
            <person name="Yu L.-H."/>
            <person name="Chen D.-F."/>
            <person name="Zhang G.-Q."/>
        </authorList>
    </citation>
    <scope>NUCLEOTIDE SEQUENCE</scope>
    <source>
        <tissue evidence="2">Leaf</tissue>
    </source>
</reference>
<gene>
    <name evidence="2" type="ORF">KFK09_027442</name>
</gene>
<feature type="transmembrane region" description="Helical" evidence="1">
    <location>
        <begin position="21"/>
        <end position="42"/>
    </location>
</feature>
<keyword evidence="1" id="KW-0812">Transmembrane</keyword>
<keyword evidence="1" id="KW-0472">Membrane</keyword>
<evidence type="ECO:0000313" key="2">
    <source>
        <dbReference type="EMBL" id="KAI0493166.1"/>
    </source>
</evidence>